<dbReference type="PANTHER" id="PTHR30069:SF53">
    <property type="entry name" value="COLICIN I RECEPTOR-RELATED"/>
    <property type="match status" value="1"/>
</dbReference>
<protein>
    <submittedName>
        <fullName evidence="17">TonB-dependent receptor</fullName>
    </submittedName>
</protein>
<dbReference type="AlphaFoldDB" id="A0A2P1NL24"/>
<dbReference type="InterPro" id="IPR036942">
    <property type="entry name" value="Beta-barrel_TonB_sf"/>
</dbReference>
<feature type="signal peptide" evidence="14">
    <location>
        <begin position="1"/>
        <end position="35"/>
    </location>
</feature>
<dbReference type="CDD" id="cd01347">
    <property type="entry name" value="ligand_gated_channel"/>
    <property type="match status" value="1"/>
</dbReference>
<dbReference type="EMBL" id="CP027792">
    <property type="protein sequence ID" value="AVP57733.1"/>
    <property type="molecule type" value="Genomic_DNA"/>
</dbReference>
<evidence type="ECO:0000256" key="5">
    <source>
        <dbReference type="ARBA" id="ARBA00022692"/>
    </source>
</evidence>
<dbReference type="KEGG" id="melm:C7H73_08715"/>
<evidence type="ECO:0000256" key="13">
    <source>
        <dbReference type="RuleBase" id="RU003357"/>
    </source>
</evidence>
<keyword evidence="6 14" id="KW-0732">Signal</keyword>
<keyword evidence="8 13" id="KW-0798">TonB box</keyword>
<dbReference type="GO" id="GO:0006811">
    <property type="term" value="P:monoatomic ion transport"/>
    <property type="evidence" value="ECO:0007669"/>
    <property type="project" value="UniProtKB-KW"/>
</dbReference>
<evidence type="ECO:0000256" key="8">
    <source>
        <dbReference type="ARBA" id="ARBA00023077"/>
    </source>
</evidence>
<evidence type="ECO:0000259" key="15">
    <source>
        <dbReference type="Pfam" id="PF00593"/>
    </source>
</evidence>
<feature type="domain" description="TonB-dependent receptor-like beta-barrel" evidence="15">
    <location>
        <begin position="198"/>
        <end position="600"/>
    </location>
</feature>
<dbReference type="Gene3D" id="2.40.170.20">
    <property type="entry name" value="TonB-dependent receptor, beta-barrel domain"/>
    <property type="match status" value="1"/>
</dbReference>
<evidence type="ECO:0000256" key="10">
    <source>
        <dbReference type="ARBA" id="ARBA00023170"/>
    </source>
</evidence>
<accession>A0A2P1NL24</accession>
<dbReference type="PROSITE" id="PS52016">
    <property type="entry name" value="TONB_DEPENDENT_REC_3"/>
    <property type="match status" value="1"/>
</dbReference>
<dbReference type="InterPro" id="IPR000531">
    <property type="entry name" value="Beta-barrel_TonB"/>
</dbReference>
<dbReference type="GO" id="GO:0015889">
    <property type="term" value="P:cobalamin transport"/>
    <property type="evidence" value="ECO:0007669"/>
    <property type="project" value="TreeGrafter"/>
</dbReference>
<dbReference type="InterPro" id="IPR039426">
    <property type="entry name" value="TonB-dep_rcpt-like"/>
</dbReference>
<evidence type="ECO:0000259" key="16">
    <source>
        <dbReference type="Pfam" id="PF07715"/>
    </source>
</evidence>
<evidence type="ECO:0000256" key="4">
    <source>
        <dbReference type="ARBA" id="ARBA00022452"/>
    </source>
</evidence>
<keyword evidence="4 12" id="KW-1134">Transmembrane beta strand</keyword>
<dbReference type="PROSITE" id="PS51257">
    <property type="entry name" value="PROKAR_LIPOPROTEIN"/>
    <property type="match status" value="1"/>
</dbReference>
<dbReference type="InterPro" id="IPR012910">
    <property type="entry name" value="Plug_dom"/>
</dbReference>
<keyword evidence="11 12" id="KW-0998">Cell outer membrane</keyword>
<reference evidence="18" key="1">
    <citation type="submission" date="2018-03" db="EMBL/GenBank/DDBJ databases">
        <title>Genome sequencing of Melaminivora sp. strain SC2-7.</title>
        <authorList>
            <person name="Kim S.-J."/>
            <person name="Heo J."/>
            <person name="Ahn J.-H."/>
            <person name="Kwon S.-W."/>
        </authorList>
    </citation>
    <scope>NUCLEOTIDE SEQUENCE [LARGE SCALE GENOMIC DNA]</scope>
    <source>
        <strain evidence="18">SC2-7</strain>
    </source>
</reference>
<keyword evidence="10 17" id="KW-0675">Receptor</keyword>
<feature type="chain" id="PRO_5015110997" evidence="14">
    <location>
        <begin position="36"/>
        <end position="629"/>
    </location>
</feature>
<feature type="domain" description="TonB-dependent receptor plug" evidence="16">
    <location>
        <begin position="66"/>
        <end position="172"/>
    </location>
</feature>
<evidence type="ECO:0000256" key="14">
    <source>
        <dbReference type="SAM" id="SignalP"/>
    </source>
</evidence>
<dbReference type="OrthoDB" id="183532at2"/>
<evidence type="ECO:0000256" key="9">
    <source>
        <dbReference type="ARBA" id="ARBA00023136"/>
    </source>
</evidence>
<dbReference type="Pfam" id="PF00593">
    <property type="entry name" value="TonB_dep_Rec_b-barrel"/>
    <property type="match status" value="1"/>
</dbReference>
<evidence type="ECO:0000256" key="7">
    <source>
        <dbReference type="ARBA" id="ARBA00023065"/>
    </source>
</evidence>
<evidence type="ECO:0000313" key="18">
    <source>
        <dbReference type="Proteomes" id="UP000241829"/>
    </source>
</evidence>
<comment type="similarity">
    <text evidence="2 12 13">Belongs to the TonB-dependent receptor family.</text>
</comment>
<evidence type="ECO:0000256" key="12">
    <source>
        <dbReference type="PROSITE-ProRule" id="PRU01360"/>
    </source>
</evidence>
<dbReference type="GO" id="GO:0009279">
    <property type="term" value="C:cell outer membrane"/>
    <property type="evidence" value="ECO:0007669"/>
    <property type="project" value="UniProtKB-SubCell"/>
</dbReference>
<dbReference type="Pfam" id="PF07715">
    <property type="entry name" value="Plug"/>
    <property type="match status" value="1"/>
</dbReference>
<evidence type="ECO:0000256" key="1">
    <source>
        <dbReference type="ARBA" id="ARBA00004571"/>
    </source>
</evidence>
<organism evidence="17 18">
    <name type="scientific">Pulveribacter suum</name>
    <dbReference type="NCBI Taxonomy" id="2116657"/>
    <lineage>
        <taxon>Bacteria</taxon>
        <taxon>Pseudomonadati</taxon>
        <taxon>Pseudomonadota</taxon>
        <taxon>Betaproteobacteria</taxon>
        <taxon>Burkholderiales</taxon>
        <taxon>Comamonadaceae</taxon>
        <taxon>Pulveribacter</taxon>
    </lineage>
</organism>
<evidence type="ECO:0000313" key="17">
    <source>
        <dbReference type="EMBL" id="AVP57733.1"/>
    </source>
</evidence>
<dbReference type="Gene3D" id="2.170.130.10">
    <property type="entry name" value="TonB-dependent receptor, plug domain"/>
    <property type="match status" value="1"/>
</dbReference>
<sequence length="629" mass="67705">MSISLSRASMAAPGRMRLHPHALALAALAACAAHAQEGATLVAQNLHAPAMNEVVVTATRTAQPLTDVLADVSIVDRETIEKSGATGLADVLARLPGIEMVRNGGPSTTTSLFMRGAETRFTAVYVDGVRVDSQAGSGGATWEALPLSQIERIEVLRGPAAAVYGSDAVAGVVQIFTRKGEAGVSPYVGLGLGSYRTWRTEAGVSGASGTVDYALGLNREGSRGFNANTKPGSNPDRDGYHSTAANARLGWQLNSAHRLEGTLLHSESNSGYDTSKFDDRSLHRLQALGLHWQAQWSENYKSRLSITDSTDRYETTPSPYLTDTKLRGYLFHNEWRLGAHQLTAALERREDHLVNAPVDRTRSQNALALGWGLRQGAHTVQLNARHDQDSEFGGKTTGSASYGYEFAPRWRATASAGTAFRAPSLYQRFSMYGDSSLTPETGRNVEAGIKWLDGGSSFSATAYRNNVSNVITFVGGPGPCPGGTGPYPGCYASVGKARYQGLTLAASHQIAGVRLHGSIDLQDPKNLDSGKQLARRTKRHATLGAETRLAQWTVGGEAQLSGRRFDDAANQTVLGGYTLFNLHASTRLARDWQVVARLDNATDKHYELARYYATAGRSFYVGLKWAPQY</sequence>
<comment type="subcellular location">
    <subcellularLocation>
        <location evidence="1 12">Cell outer membrane</location>
        <topology evidence="1 12">Multi-pass membrane protein</topology>
    </subcellularLocation>
</comment>
<evidence type="ECO:0000256" key="6">
    <source>
        <dbReference type="ARBA" id="ARBA00022729"/>
    </source>
</evidence>
<dbReference type="InterPro" id="IPR037066">
    <property type="entry name" value="Plug_dom_sf"/>
</dbReference>
<gene>
    <name evidence="17" type="ORF">C7H73_08715</name>
</gene>
<name>A0A2P1NL24_9BURK</name>
<dbReference type="SUPFAM" id="SSF56935">
    <property type="entry name" value="Porins"/>
    <property type="match status" value="1"/>
</dbReference>
<keyword evidence="7" id="KW-0406">Ion transport</keyword>
<keyword evidence="18" id="KW-1185">Reference proteome</keyword>
<dbReference type="PANTHER" id="PTHR30069">
    <property type="entry name" value="TONB-DEPENDENT OUTER MEMBRANE RECEPTOR"/>
    <property type="match status" value="1"/>
</dbReference>
<keyword evidence="5 12" id="KW-0812">Transmembrane</keyword>
<keyword evidence="3 12" id="KW-0813">Transport</keyword>
<evidence type="ECO:0000256" key="3">
    <source>
        <dbReference type="ARBA" id="ARBA00022448"/>
    </source>
</evidence>
<evidence type="ECO:0000256" key="2">
    <source>
        <dbReference type="ARBA" id="ARBA00009810"/>
    </source>
</evidence>
<evidence type="ECO:0000256" key="11">
    <source>
        <dbReference type="ARBA" id="ARBA00023237"/>
    </source>
</evidence>
<proteinExistence type="inferred from homology"/>
<dbReference type="Proteomes" id="UP000241829">
    <property type="component" value="Chromosome"/>
</dbReference>
<keyword evidence="9 12" id="KW-0472">Membrane</keyword>